<dbReference type="Gene3D" id="1.10.287.1060">
    <property type="entry name" value="ESAT-6-like"/>
    <property type="match status" value="1"/>
</dbReference>
<evidence type="ECO:0008006" key="3">
    <source>
        <dbReference type="Google" id="ProtNLM"/>
    </source>
</evidence>
<name>A0ABT8HKJ4_MYCAO</name>
<protein>
    <recommendedName>
        <fullName evidence="3">WXG100 family type VII secretion target</fullName>
    </recommendedName>
</protein>
<dbReference type="Proteomes" id="UP001172687">
    <property type="component" value="Unassembled WGS sequence"/>
</dbReference>
<comment type="caution">
    <text evidence="1">The sequence shown here is derived from an EMBL/GenBank/DDBJ whole genome shotgun (WGS) entry which is preliminary data.</text>
</comment>
<dbReference type="EMBL" id="JAUHTC010000089">
    <property type="protein sequence ID" value="MDN4521283.1"/>
    <property type="molecule type" value="Genomic_DNA"/>
</dbReference>
<accession>A0ABT8HKJ4</accession>
<keyword evidence="2" id="KW-1185">Reference proteome</keyword>
<gene>
    <name evidence="1" type="ORF">QYF68_26175</name>
</gene>
<evidence type="ECO:0000313" key="2">
    <source>
        <dbReference type="Proteomes" id="UP001172687"/>
    </source>
</evidence>
<sequence length="273" mass="27909">MHCDPFTGIEGSKGGLTMALVGADVDQLRGLSRALNQSAEQLDGMTAEVTSRLASTPWQGPDAERYRSQWYGESLALVRSVAGALRSAASVLERNAAEQEYASSGSGNGAIGGTFSPIGPFAGPAGGTTGGEPSNPLVDIRNFLNSNAAWPVTWGTALEKLAPLGPLLPLMDALGLASDSSLSPQEKIIQATNSMTDLGGGLLKGLGGPVGYLGGVAVTQWGDVAAQVARADFSASALQTTSDYIARDPGGAFNAAKDAVLGYVPKLFSNLLP</sequence>
<evidence type="ECO:0000313" key="1">
    <source>
        <dbReference type="EMBL" id="MDN4521283.1"/>
    </source>
</evidence>
<dbReference type="RefSeq" id="WP_208675625.1">
    <property type="nucleotide sequence ID" value="NZ_CP070380.1"/>
</dbReference>
<reference evidence="1" key="1">
    <citation type="submission" date="2023-07" db="EMBL/GenBank/DDBJ databases">
        <title>Degradation of tert-butanol by M. austroafricanum TBA100.</title>
        <authorList>
            <person name="Helbich S."/>
            <person name="Vainshtein Y."/>
        </authorList>
    </citation>
    <scope>NUCLEOTIDE SEQUENCE</scope>
    <source>
        <strain evidence="1">TBA100</strain>
    </source>
</reference>
<proteinExistence type="predicted"/>
<organism evidence="1 2">
    <name type="scientific">Mycolicibacterium austroafricanum</name>
    <name type="common">Mycobacterium austroafricanum</name>
    <dbReference type="NCBI Taxonomy" id="39687"/>
    <lineage>
        <taxon>Bacteria</taxon>
        <taxon>Bacillati</taxon>
        <taxon>Actinomycetota</taxon>
        <taxon>Actinomycetes</taxon>
        <taxon>Mycobacteriales</taxon>
        <taxon>Mycobacteriaceae</taxon>
        <taxon>Mycolicibacterium</taxon>
    </lineage>
</organism>